<organism evidence="10 11">
    <name type="scientific">Delitschia confertaspora ATCC 74209</name>
    <dbReference type="NCBI Taxonomy" id="1513339"/>
    <lineage>
        <taxon>Eukaryota</taxon>
        <taxon>Fungi</taxon>
        <taxon>Dikarya</taxon>
        <taxon>Ascomycota</taxon>
        <taxon>Pezizomycotina</taxon>
        <taxon>Dothideomycetes</taxon>
        <taxon>Pleosporomycetidae</taxon>
        <taxon>Pleosporales</taxon>
        <taxon>Delitschiaceae</taxon>
        <taxon>Delitschia</taxon>
    </lineage>
</organism>
<comment type="similarity">
    <text evidence="2 4">Belongs to the glycosyl hydrolase 31 family.</text>
</comment>
<sequence length="909" mass="102370">MLHSFFYLLALGSLGRATPLPEHVLHRDTDTTVSANDCPGYTASNIATTDSSLTADLTLAGEACNVYGDDLKDLKLLVEYQTDERLHIKIYDAGLQVYQVQESVLPRPKSKNAKASGAALEFSIEENPFSFSVTRKENGEVLFDTSDTPLIFESQYVRLRTKLPDNPNLYGLGEHSDSFRLPTQNYQRVLWNAESPFIPRNSNLYGSHPVYYDHRGDKGTHGVFLLNSNGMQININKSDEEGQYLEYNTIGGVLDFYFMAGSKPAEVSSQYAEVVGLPAMYPYWTFGFHQCKYGYWDVNYVAEVVANYSTAGIPLETMWTDIDYMHLREDFTTDPERFDMHKMRELVDTLHNRDQHYVLILDPGIHAVANYSVYQKGHEQGVFLKAADGSDYLGVQWAGTVAWPDWLNPKTQDWWTDEFKEAFNPETGIDIDAVWVDMNEASNFCGDEKCDPVKDNNGNPPAPKNPPRNNTGRIIPGFPADFQPNGTPTKLRLRGSKPLKSRQNGEAGGMKGLPDRDYFHPQYRINNHNGALTQNTILTNITNIDNTRQYDTHNLYGHTMASMTRTAMLARRPSKRPFVLTRSTFAGSGAKVTHWFGDNNSTWSDYRVTMPQMLAFASLHQMPMVGSDVCGFNGVADQYMCARWAMLGAFQPFYRNHADITAPVQEFYQWELVSEAAKKAIDVRYRLMDYIYTGLYYQTTTGVPVINPLLFLYPNDANTFGIDMQYFYGDALLISPVTQDYSDSVTFYLPDDIFYDFWTHERVDGHGETITRQGVAYTDIPVHIRGGTIIPLRSSSANTTKALRQQNFEILIAPGQDGKARGRLYLDDGESLVQEKVSEIEFEWDGEKLLANGTFDYMGTGGESALVSKITLLGQSEEVQDGNFNAEQGSLEVRGMWELSGGFEVKVGA</sequence>
<feature type="domain" description="Glycoside hydrolase family 31 TIM barrel" evidence="7">
    <location>
        <begin position="278"/>
        <end position="693"/>
    </location>
</feature>
<dbReference type="CDD" id="cd14752">
    <property type="entry name" value="GH31_N"/>
    <property type="match status" value="1"/>
</dbReference>
<dbReference type="Gene3D" id="2.60.40.1180">
    <property type="entry name" value="Golgi alpha-mannosidase II"/>
    <property type="match status" value="2"/>
</dbReference>
<feature type="domain" description="Glycosyl hydrolase family 31 C-terminal" evidence="9">
    <location>
        <begin position="702"/>
        <end position="790"/>
    </location>
</feature>
<comment type="caution">
    <text evidence="10">The sequence shown here is derived from an EMBL/GenBank/DDBJ whole genome shotgun (WGS) entry which is preliminary data.</text>
</comment>
<dbReference type="OrthoDB" id="5839090at2759"/>
<reference evidence="10" key="1">
    <citation type="journal article" date="2020" name="Stud. Mycol.">
        <title>101 Dothideomycetes genomes: a test case for predicting lifestyles and emergence of pathogens.</title>
        <authorList>
            <person name="Haridas S."/>
            <person name="Albert R."/>
            <person name="Binder M."/>
            <person name="Bloem J."/>
            <person name="Labutti K."/>
            <person name="Salamov A."/>
            <person name="Andreopoulos B."/>
            <person name="Baker S."/>
            <person name="Barry K."/>
            <person name="Bills G."/>
            <person name="Bluhm B."/>
            <person name="Cannon C."/>
            <person name="Castanera R."/>
            <person name="Culley D."/>
            <person name="Daum C."/>
            <person name="Ezra D."/>
            <person name="Gonzalez J."/>
            <person name="Henrissat B."/>
            <person name="Kuo A."/>
            <person name="Liang C."/>
            <person name="Lipzen A."/>
            <person name="Lutzoni F."/>
            <person name="Magnuson J."/>
            <person name="Mondo S."/>
            <person name="Nolan M."/>
            <person name="Ohm R."/>
            <person name="Pangilinan J."/>
            <person name="Park H.-J."/>
            <person name="Ramirez L."/>
            <person name="Alfaro M."/>
            <person name="Sun H."/>
            <person name="Tritt A."/>
            <person name="Yoshinaga Y."/>
            <person name="Zwiers L.-H."/>
            <person name="Turgeon B."/>
            <person name="Goodwin S."/>
            <person name="Spatafora J."/>
            <person name="Crous P."/>
            <person name="Grigoriev I."/>
        </authorList>
    </citation>
    <scope>NUCLEOTIDE SEQUENCE</scope>
    <source>
        <strain evidence="10">ATCC 74209</strain>
    </source>
</reference>
<evidence type="ECO:0000313" key="10">
    <source>
        <dbReference type="EMBL" id="KAF2196277.1"/>
    </source>
</evidence>
<dbReference type="InterPro" id="IPR025887">
    <property type="entry name" value="Glyco_hydro_31_N_dom"/>
</dbReference>
<dbReference type="AlphaFoldDB" id="A0A9P4JB64"/>
<accession>A0A9P4JB64</accession>
<dbReference type="PANTHER" id="PTHR22762:SF95">
    <property type="entry name" value="ALPHA_BETA-GLUCOSIDASE AGDC-RELATED"/>
    <property type="match status" value="1"/>
</dbReference>
<dbReference type="SUPFAM" id="SSF51445">
    <property type="entry name" value="(Trans)glycosidases"/>
    <property type="match status" value="1"/>
</dbReference>
<feature type="signal peptide" evidence="6">
    <location>
        <begin position="1"/>
        <end position="17"/>
    </location>
</feature>
<dbReference type="SUPFAM" id="SSF74650">
    <property type="entry name" value="Galactose mutarotase-like"/>
    <property type="match status" value="1"/>
</dbReference>
<evidence type="ECO:0000259" key="8">
    <source>
        <dbReference type="Pfam" id="PF13802"/>
    </source>
</evidence>
<dbReference type="InterPro" id="IPR048395">
    <property type="entry name" value="Glyco_hydro_31_C"/>
</dbReference>
<dbReference type="InterPro" id="IPR011013">
    <property type="entry name" value="Gal_mutarotase_sf_dom"/>
</dbReference>
<keyword evidence="4" id="KW-0326">Glycosidase</keyword>
<name>A0A9P4JB64_9PLEO</name>
<protein>
    <recommendedName>
        <fullName evidence="3">alpha-glucosidase</fullName>
        <ecNumber evidence="3">3.2.1.20</ecNumber>
    </recommendedName>
</protein>
<comment type="catalytic activity">
    <reaction evidence="1">
        <text>Hydrolysis of terminal, non-reducing (1-&gt;4)-linked alpha-D-glucose residues with release of alpha-D-glucose.</text>
        <dbReference type="EC" id="3.2.1.20"/>
    </reaction>
</comment>
<dbReference type="EC" id="3.2.1.20" evidence="3"/>
<dbReference type="Gene3D" id="3.20.20.80">
    <property type="entry name" value="Glycosidases"/>
    <property type="match status" value="2"/>
</dbReference>
<evidence type="ECO:0000256" key="5">
    <source>
        <dbReference type="SAM" id="MobiDB-lite"/>
    </source>
</evidence>
<dbReference type="InterPro" id="IPR017853">
    <property type="entry name" value="GH"/>
</dbReference>
<dbReference type="Pfam" id="PF21365">
    <property type="entry name" value="Glyco_hydro_31_3rd"/>
    <property type="match status" value="1"/>
</dbReference>
<evidence type="ECO:0000259" key="9">
    <source>
        <dbReference type="Pfam" id="PF21365"/>
    </source>
</evidence>
<dbReference type="Pfam" id="PF13802">
    <property type="entry name" value="Gal_mutarotas_2"/>
    <property type="match status" value="1"/>
</dbReference>
<feature type="chain" id="PRO_5040190336" description="alpha-glucosidase" evidence="6">
    <location>
        <begin position="18"/>
        <end position="909"/>
    </location>
</feature>
<dbReference type="Proteomes" id="UP000799536">
    <property type="component" value="Unassembled WGS sequence"/>
</dbReference>
<dbReference type="Gene3D" id="2.60.40.1760">
    <property type="entry name" value="glycosyl hydrolase (family 31)"/>
    <property type="match status" value="1"/>
</dbReference>
<evidence type="ECO:0000256" key="4">
    <source>
        <dbReference type="RuleBase" id="RU361185"/>
    </source>
</evidence>
<feature type="region of interest" description="Disordered" evidence="5">
    <location>
        <begin position="447"/>
        <end position="513"/>
    </location>
</feature>
<dbReference type="InterPro" id="IPR000322">
    <property type="entry name" value="Glyco_hydro_31_TIM"/>
</dbReference>
<dbReference type="GO" id="GO:0030246">
    <property type="term" value="F:carbohydrate binding"/>
    <property type="evidence" value="ECO:0007669"/>
    <property type="project" value="InterPro"/>
</dbReference>
<dbReference type="GO" id="GO:0004558">
    <property type="term" value="F:alpha-1,4-glucosidase activity"/>
    <property type="evidence" value="ECO:0007669"/>
    <property type="project" value="UniProtKB-EC"/>
</dbReference>
<dbReference type="Pfam" id="PF01055">
    <property type="entry name" value="Glyco_hydro_31_2nd"/>
    <property type="match status" value="1"/>
</dbReference>
<proteinExistence type="inferred from homology"/>
<keyword evidence="11" id="KW-1185">Reference proteome</keyword>
<evidence type="ECO:0000259" key="7">
    <source>
        <dbReference type="Pfam" id="PF01055"/>
    </source>
</evidence>
<dbReference type="GO" id="GO:0005975">
    <property type="term" value="P:carbohydrate metabolic process"/>
    <property type="evidence" value="ECO:0007669"/>
    <property type="project" value="InterPro"/>
</dbReference>
<dbReference type="SUPFAM" id="SSF51011">
    <property type="entry name" value="Glycosyl hydrolase domain"/>
    <property type="match status" value="1"/>
</dbReference>
<evidence type="ECO:0000256" key="1">
    <source>
        <dbReference type="ARBA" id="ARBA00001657"/>
    </source>
</evidence>
<evidence type="ECO:0000256" key="3">
    <source>
        <dbReference type="ARBA" id="ARBA00012741"/>
    </source>
</evidence>
<dbReference type="CDD" id="cd06602">
    <property type="entry name" value="GH31_MGAM_SI_GAA"/>
    <property type="match status" value="1"/>
</dbReference>
<evidence type="ECO:0000256" key="6">
    <source>
        <dbReference type="SAM" id="SignalP"/>
    </source>
</evidence>
<evidence type="ECO:0000256" key="2">
    <source>
        <dbReference type="ARBA" id="ARBA00007806"/>
    </source>
</evidence>
<dbReference type="PANTHER" id="PTHR22762">
    <property type="entry name" value="ALPHA-GLUCOSIDASE"/>
    <property type="match status" value="1"/>
</dbReference>
<dbReference type="EMBL" id="ML994429">
    <property type="protein sequence ID" value="KAF2196277.1"/>
    <property type="molecule type" value="Genomic_DNA"/>
</dbReference>
<keyword evidence="6" id="KW-0732">Signal</keyword>
<keyword evidence="4" id="KW-0378">Hydrolase</keyword>
<feature type="domain" description="Glycoside hydrolase family 31 N-terminal" evidence="8">
    <location>
        <begin position="102"/>
        <end position="233"/>
    </location>
</feature>
<evidence type="ECO:0000313" key="11">
    <source>
        <dbReference type="Proteomes" id="UP000799536"/>
    </source>
</evidence>
<gene>
    <name evidence="10" type="ORF">GQ43DRAFT_476474</name>
</gene>
<feature type="compositionally biased region" description="Basic residues" evidence="5">
    <location>
        <begin position="491"/>
        <end position="500"/>
    </location>
</feature>
<dbReference type="InterPro" id="IPR013780">
    <property type="entry name" value="Glyco_hydro_b"/>
</dbReference>